<dbReference type="InterPro" id="IPR014752">
    <property type="entry name" value="Arrestin-like_C"/>
</dbReference>
<gene>
    <name evidence="2" type="ORF">MBRA1_002030</name>
</gene>
<feature type="compositionally biased region" description="Pro residues" evidence="1">
    <location>
        <begin position="624"/>
        <end position="637"/>
    </location>
</feature>
<sequence>MSYNGQRLVQPSPTANAVLSSPINQTLASSVKRPASDAASLRAASIYNSGPTDARSKPAPAIISPAYPTVPVNRGVRARPPPELKTVHTYSGATGKLLVQLNTPPQALPTYMGGSKARGRGSVVGRIILHCSDKDRANEVRVKLKAVVSVQVPRASQATDGEMPTLAGLTPSETSTSSREQVLLSIDDRLKAADALFRASEQDAPKPNTSGKLERAGIYEWKFKFDIPESGTGKNTLPLGFPGVGANYPSSYVLESDKRRKGGAEEWASVKWYIKVTVRRHGLFRSNDRLLVPFIYLPPPPEKISSTIIQRQALSMQIQRMIHTIHGPVVLPKDLAEPASRWRTEYFPLNQASLGQNTKRSFVDKLFGVNKPKEERWAISLPGKPLAVFSLRSTIPFVLTLVHSAGMPLVVHPEVYLVQKVHLRARSSAAHTQYISHAKVLASPATKSGMQQWFGWIQFPSWCSPSFDTHLLGLEYFVQVKPLNTPTAHTLCTIPIGLYCAPPRLVQARELARSQSMARPARQAPGTAGHAAAGAAARRPFDTASIASTDTANTIPPTTAGTAATFAPPRSLQSSRQPSMSSLHRTAAPPPRPVPPTPIDPLAAGVAGIGRMHLANAEPGAVASPPPTPPRTVPPTPSTGVPLMSPTSSTPSHASVPTSEALLNPYDTASPPPLPYRENPGASTASLVSREPTMPQPTGHEGTSSTDTSIHDAGPLTAEQEQAWTMDILANAFDDDGGDAFELPPSYFEATGIEDHDE</sequence>
<feature type="region of interest" description="Disordered" evidence="1">
    <location>
        <begin position="736"/>
        <end position="758"/>
    </location>
</feature>
<organism evidence="2 3">
    <name type="scientific">Malassezia brasiliensis</name>
    <dbReference type="NCBI Taxonomy" id="1821822"/>
    <lineage>
        <taxon>Eukaryota</taxon>
        <taxon>Fungi</taxon>
        <taxon>Dikarya</taxon>
        <taxon>Basidiomycota</taxon>
        <taxon>Ustilaginomycotina</taxon>
        <taxon>Malasseziomycetes</taxon>
        <taxon>Malasseziales</taxon>
        <taxon>Malasseziaceae</taxon>
        <taxon>Malassezia</taxon>
    </lineage>
</organism>
<dbReference type="AlphaFoldDB" id="A0AAF0DTZ1"/>
<evidence type="ECO:0000313" key="2">
    <source>
        <dbReference type="EMBL" id="WFC95382.1"/>
    </source>
</evidence>
<keyword evidence="3" id="KW-1185">Reference proteome</keyword>
<dbReference type="EMBL" id="CP119952">
    <property type="protein sequence ID" value="WFC95382.1"/>
    <property type="molecule type" value="Genomic_DNA"/>
</dbReference>
<protein>
    <recommendedName>
        <fullName evidence="4">Arrestin-like N-terminal domain-containing protein</fullName>
    </recommendedName>
</protein>
<dbReference type="Gene3D" id="2.60.40.640">
    <property type="match status" value="1"/>
</dbReference>
<feature type="compositionally biased region" description="Low complexity" evidence="1">
    <location>
        <begin position="551"/>
        <end position="587"/>
    </location>
</feature>
<dbReference type="Proteomes" id="UP001216638">
    <property type="component" value="Chromosome 2"/>
</dbReference>
<feature type="region of interest" description="Disordered" evidence="1">
    <location>
        <begin position="618"/>
        <end position="712"/>
    </location>
</feature>
<feature type="region of interest" description="Disordered" evidence="1">
    <location>
        <begin position="511"/>
        <end position="604"/>
    </location>
</feature>
<feature type="compositionally biased region" description="Polar residues" evidence="1">
    <location>
        <begin position="645"/>
        <end position="658"/>
    </location>
</feature>
<accession>A0AAF0DTZ1</accession>
<evidence type="ECO:0008006" key="4">
    <source>
        <dbReference type="Google" id="ProtNLM"/>
    </source>
</evidence>
<name>A0AAF0DTZ1_9BASI</name>
<proteinExistence type="predicted"/>
<reference evidence="2" key="1">
    <citation type="submission" date="2023-03" db="EMBL/GenBank/DDBJ databases">
        <title>Mating type loci evolution in Malassezia.</title>
        <authorList>
            <person name="Coelho M.A."/>
        </authorList>
    </citation>
    <scope>NUCLEOTIDE SEQUENCE</scope>
    <source>
        <strain evidence="2">CBS 14135</strain>
    </source>
</reference>
<feature type="compositionally biased region" description="Pro residues" evidence="1">
    <location>
        <begin position="588"/>
        <end position="599"/>
    </location>
</feature>
<evidence type="ECO:0000313" key="3">
    <source>
        <dbReference type="Proteomes" id="UP001216638"/>
    </source>
</evidence>
<evidence type="ECO:0000256" key="1">
    <source>
        <dbReference type="SAM" id="MobiDB-lite"/>
    </source>
</evidence>
<feature type="compositionally biased region" description="Low complexity" evidence="1">
    <location>
        <begin position="521"/>
        <end position="538"/>
    </location>
</feature>